<evidence type="ECO:0000256" key="6">
    <source>
        <dbReference type="ARBA" id="ARBA00022516"/>
    </source>
</evidence>
<dbReference type="AlphaFoldDB" id="L5JY68"/>
<dbReference type="EC" id="5.3.99.4" evidence="4"/>
<evidence type="ECO:0000256" key="2">
    <source>
        <dbReference type="ARBA" id="ARBA00004389"/>
    </source>
</evidence>
<dbReference type="GO" id="GO:0005506">
    <property type="term" value="F:iron ion binding"/>
    <property type="evidence" value="ECO:0007669"/>
    <property type="project" value="InterPro"/>
</dbReference>
<keyword evidence="8 11" id="KW-0408">Iron</keyword>
<evidence type="ECO:0000256" key="5">
    <source>
        <dbReference type="ARBA" id="ARBA00017409"/>
    </source>
</evidence>
<evidence type="ECO:0000313" key="13">
    <source>
        <dbReference type="Proteomes" id="UP000010552"/>
    </source>
</evidence>
<keyword evidence="11" id="KW-0349">Heme</keyword>
<dbReference type="PANTHER" id="PTHR24306">
    <property type="match status" value="1"/>
</dbReference>
<dbReference type="FunCoup" id="L5JY68">
    <property type="interactions" value="184"/>
</dbReference>
<dbReference type="GO" id="GO:0004497">
    <property type="term" value="F:monooxygenase activity"/>
    <property type="evidence" value="ECO:0007669"/>
    <property type="project" value="InterPro"/>
</dbReference>
<evidence type="ECO:0000256" key="9">
    <source>
        <dbReference type="ARBA" id="ARBA00031205"/>
    </source>
</evidence>
<reference evidence="13" key="1">
    <citation type="journal article" date="2013" name="Science">
        <title>Comparative analysis of bat genomes provides insight into the evolution of flight and immunity.</title>
        <authorList>
            <person name="Zhang G."/>
            <person name="Cowled C."/>
            <person name="Shi Z."/>
            <person name="Huang Z."/>
            <person name="Bishop-Lilly K.A."/>
            <person name="Fang X."/>
            <person name="Wynne J.W."/>
            <person name="Xiong Z."/>
            <person name="Baker M.L."/>
            <person name="Zhao W."/>
            <person name="Tachedjian M."/>
            <person name="Zhu Y."/>
            <person name="Zhou P."/>
            <person name="Jiang X."/>
            <person name="Ng J."/>
            <person name="Yang L."/>
            <person name="Wu L."/>
            <person name="Xiao J."/>
            <person name="Feng Y."/>
            <person name="Chen Y."/>
            <person name="Sun X."/>
            <person name="Zhang Y."/>
            <person name="Marsh G.A."/>
            <person name="Crameri G."/>
            <person name="Broder C.C."/>
            <person name="Frey K.G."/>
            <person name="Wang L.F."/>
            <person name="Wang J."/>
        </authorList>
    </citation>
    <scope>NUCLEOTIDE SEQUENCE [LARGE SCALE GENOMIC DNA]</scope>
</reference>
<comment type="similarity">
    <text evidence="3">Belongs to the cytochrome P450 family.</text>
</comment>
<name>L5JY68_PTEAL</name>
<dbReference type="Gene3D" id="1.10.630.10">
    <property type="entry name" value="Cytochrome P450"/>
    <property type="match status" value="2"/>
</dbReference>
<evidence type="ECO:0000256" key="1">
    <source>
        <dbReference type="ARBA" id="ARBA00000463"/>
    </source>
</evidence>
<evidence type="ECO:0000313" key="12">
    <source>
        <dbReference type="EMBL" id="ELK04280.1"/>
    </source>
</evidence>
<dbReference type="PRINTS" id="PR00465">
    <property type="entry name" value="EP450IV"/>
</dbReference>
<dbReference type="InterPro" id="IPR001128">
    <property type="entry name" value="Cyt_P450"/>
</dbReference>
<sequence length="327" mass="37634">MKEKHGDIFTVLVGGRYITVLLDPHSYDSVVWEPRTKLDFHAYAIFLMERIFDVQLPHYNPSDEKAKMKPTLLHRDLQALTEAMYTNLRNVLLGDTTEAGSGWHEMGLLDFSYSSLLRAGYLTLYGVEALPRTHQSQAQDRVHSADVFHTFRQLDLLLPKLARGSLSVGDKDRVSKVKGRLWKLLSPASVVTRADRSSWLESYLLHLKEMGVSEEMQARALVLQLWATQVFKYNRFLNPDGSEKKDFYKDGKRLKNHSMPWGAGHNQCLGRAYAINSIKQFIVLVLAHFDLELIDPDVEIPEFDLSRYGFGLMQPERDVPIRYRIRP</sequence>
<dbReference type="Pfam" id="PF00067">
    <property type="entry name" value="p450"/>
    <property type="match status" value="1"/>
</dbReference>
<evidence type="ECO:0000256" key="7">
    <source>
        <dbReference type="ARBA" id="ARBA00022723"/>
    </source>
</evidence>
<keyword evidence="6" id="KW-0444">Lipid biosynthesis</keyword>
<proteinExistence type="inferred from homology"/>
<dbReference type="InterPro" id="IPR002403">
    <property type="entry name" value="Cyt_P450_E_grp-IV"/>
</dbReference>
<dbReference type="InterPro" id="IPR036396">
    <property type="entry name" value="Cyt_P450_sf"/>
</dbReference>
<dbReference type="STRING" id="9402.L5JY68"/>
<dbReference type="GO" id="GO:0005789">
    <property type="term" value="C:endoplasmic reticulum membrane"/>
    <property type="evidence" value="ECO:0007669"/>
    <property type="project" value="UniProtKB-SubCell"/>
</dbReference>
<evidence type="ECO:0000256" key="11">
    <source>
        <dbReference type="PIRSR" id="PIRSR602403-1"/>
    </source>
</evidence>
<dbReference type="GO" id="GO:0001516">
    <property type="term" value="P:prostaglandin biosynthetic process"/>
    <property type="evidence" value="ECO:0007669"/>
    <property type="project" value="TreeGrafter"/>
</dbReference>
<dbReference type="InParanoid" id="L5JY68"/>
<protein>
    <recommendedName>
        <fullName evidence="5">Prostacyclin synthase</fullName>
        <ecNumber evidence="4">5.3.99.4</ecNumber>
    </recommendedName>
    <alternativeName>
        <fullName evidence="9">Prostaglandin I2 synthase</fullName>
    </alternativeName>
</protein>
<dbReference type="GO" id="GO:0020037">
    <property type="term" value="F:heme binding"/>
    <property type="evidence" value="ECO:0007669"/>
    <property type="project" value="InterPro"/>
</dbReference>
<comment type="cofactor">
    <cofactor evidence="11">
        <name>heme</name>
        <dbReference type="ChEBI" id="CHEBI:30413"/>
    </cofactor>
</comment>
<dbReference type="eggNOG" id="KOG0684">
    <property type="taxonomic scope" value="Eukaryota"/>
</dbReference>
<evidence type="ECO:0000256" key="3">
    <source>
        <dbReference type="ARBA" id="ARBA00010617"/>
    </source>
</evidence>
<comment type="catalytic activity">
    <reaction evidence="1">
        <text>prostaglandin H2 = prostaglandin I2</text>
        <dbReference type="Rhea" id="RHEA:23580"/>
        <dbReference type="ChEBI" id="CHEBI:57403"/>
        <dbReference type="ChEBI" id="CHEBI:57405"/>
        <dbReference type="EC" id="5.3.99.4"/>
    </reaction>
    <physiologicalReaction direction="left-to-right" evidence="1">
        <dbReference type="Rhea" id="RHEA:23581"/>
    </physiologicalReaction>
</comment>
<comment type="subcellular location">
    <subcellularLocation>
        <location evidence="2">Endoplasmic reticulum membrane</location>
        <topology evidence="2">Single-pass membrane protein</topology>
    </subcellularLocation>
</comment>
<dbReference type="EMBL" id="KB031072">
    <property type="protein sequence ID" value="ELK04280.1"/>
    <property type="molecule type" value="Genomic_DNA"/>
</dbReference>
<evidence type="ECO:0000256" key="10">
    <source>
        <dbReference type="ARBA" id="ARBA00045141"/>
    </source>
</evidence>
<organism evidence="12 13">
    <name type="scientific">Pteropus alecto</name>
    <name type="common">Black flying fox</name>
    <dbReference type="NCBI Taxonomy" id="9402"/>
    <lineage>
        <taxon>Eukaryota</taxon>
        <taxon>Metazoa</taxon>
        <taxon>Chordata</taxon>
        <taxon>Craniata</taxon>
        <taxon>Vertebrata</taxon>
        <taxon>Euteleostomi</taxon>
        <taxon>Mammalia</taxon>
        <taxon>Eutheria</taxon>
        <taxon>Laurasiatheria</taxon>
        <taxon>Chiroptera</taxon>
        <taxon>Yinpterochiroptera</taxon>
        <taxon>Pteropodoidea</taxon>
        <taxon>Pteropodidae</taxon>
        <taxon>Pteropodinae</taxon>
        <taxon>Pteropus</taxon>
    </lineage>
</organism>
<comment type="function">
    <text evidence="10">Catalyzes the biosynthesis and metabolism of eicosanoids. Catalyzes the isomerization of prostaglandin H2 to prostacyclin (= prostaglandin I2), a potent mediator of vasodilation and inhibitor of platelet aggregation. Additionally, displays dehydratase activity, toward hydroperoxyeicosatetraenoates (HPETEs), especially toward (15S)-hydroperoxy-(5Z,8Z,11Z,13E)-eicosatetraenoate (15(S)-HPETE).</text>
</comment>
<gene>
    <name evidence="12" type="ORF">PAL_GLEAN10024458</name>
</gene>
<feature type="binding site" description="axial binding residue" evidence="11">
    <location>
        <position position="268"/>
    </location>
    <ligand>
        <name>heme</name>
        <dbReference type="ChEBI" id="CHEBI:30413"/>
    </ligand>
    <ligandPart>
        <name>Fe</name>
        <dbReference type="ChEBI" id="CHEBI:18248"/>
    </ligandPart>
</feature>
<dbReference type="SUPFAM" id="SSF48264">
    <property type="entry name" value="Cytochrome P450"/>
    <property type="match status" value="1"/>
</dbReference>
<dbReference type="PANTHER" id="PTHR24306:SF4">
    <property type="entry name" value="PROSTACYCLIN SYNTHASE"/>
    <property type="match status" value="1"/>
</dbReference>
<keyword evidence="6" id="KW-0443">Lipid metabolism</keyword>
<keyword evidence="13" id="KW-1185">Reference proteome</keyword>
<dbReference type="Proteomes" id="UP000010552">
    <property type="component" value="Unassembled WGS sequence"/>
</dbReference>
<dbReference type="GO" id="GO:0016705">
    <property type="term" value="F:oxidoreductase activity, acting on paired donors, with incorporation or reduction of molecular oxygen"/>
    <property type="evidence" value="ECO:0007669"/>
    <property type="project" value="InterPro"/>
</dbReference>
<evidence type="ECO:0000256" key="4">
    <source>
        <dbReference type="ARBA" id="ARBA00012204"/>
    </source>
</evidence>
<evidence type="ECO:0000256" key="8">
    <source>
        <dbReference type="ARBA" id="ARBA00023004"/>
    </source>
</evidence>
<accession>L5JY68</accession>
<keyword evidence="7 11" id="KW-0479">Metal-binding</keyword>
<dbReference type="GO" id="GO:0008116">
    <property type="term" value="F:prostaglandin-I synthase activity"/>
    <property type="evidence" value="ECO:0007669"/>
    <property type="project" value="UniProtKB-EC"/>
</dbReference>